<proteinExistence type="predicted"/>
<dbReference type="Pfam" id="PF00535">
    <property type="entry name" value="Glycos_transf_2"/>
    <property type="match status" value="1"/>
</dbReference>
<keyword evidence="2" id="KW-0808">Transferase</keyword>
<keyword evidence="3" id="KW-1185">Reference proteome</keyword>
<accession>I9L712</accession>
<protein>
    <submittedName>
        <fullName evidence="2">Glycosyl transferase family 2</fullName>
    </submittedName>
</protein>
<dbReference type="CDD" id="cd04186">
    <property type="entry name" value="GT_2_like_c"/>
    <property type="match status" value="1"/>
</dbReference>
<name>I9L712_9FIRM</name>
<dbReference type="InterPro" id="IPR029044">
    <property type="entry name" value="Nucleotide-diphossugar_trans"/>
</dbReference>
<comment type="caution">
    <text evidence="2">The sequence shown here is derived from an EMBL/GenBank/DDBJ whole genome shotgun (WGS) entry which is preliminary data.</text>
</comment>
<reference evidence="2 3" key="1">
    <citation type="journal article" date="2012" name="J. Bacteriol.">
        <title>Draft Genome Sequences for Two Metal-Reducing Pelosinus fermentans Strains Isolated from a Cr(VI)-Contaminated Site and for Type Strain R7.</title>
        <authorList>
            <person name="Brown S.D."/>
            <person name="Podar M."/>
            <person name="Klingeman D.M."/>
            <person name="Johnson C.M."/>
            <person name="Yang Z.K."/>
            <person name="Utturkar S.M."/>
            <person name="Land M.L."/>
            <person name="Mosher J.J."/>
            <person name="Hurt R.A.Jr."/>
            <person name="Phelps T.J."/>
            <person name="Palumbo A.V."/>
            <person name="Arkin A.P."/>
            <person name="Hazen T.C."/>
            <person name="Elias D.A."/>
        </authorList>
    </citation>
    <scope>NUCLEOTIDE SEQUENCE [LARGE SCALE GENOMIC DNA]</scope>
    <source>
        <strain evidence="2 3">B4</strain>
    </source>
</reference>
<organism evidence="2 3">
    <name type="scientific">Pelosinus fermentans B4</name>
    <dbReference type="NCBI Taxonomy" id="1149862"/>
    <lineage>
        <taxon>Bacteria</taxon>
        <taxon>Bacillati</taxon>
        <taxon>Bacillota</taxon>
        <taxon>Negativicutes</taxon>
        <taxon>Selenomonadales</taxon>
        <taxon>Sporomusaceae</taxon>
        <taxon>Pelosinus</taxon>
    </lineage>
</organism>
<dbReference type="RefSeq" id="WP_007939090.1">
    <property type="nucleotide sequence ID" value="NZ_AKVJ01000076.1"/>
</dbReference>
<dbReference type="SUPFAM" id="SSF53448">
    <property type="entry name" value="Nucleotide-diphospho-sugar transferases"/>
    <property type="match status" value="1"/>
</dbReference>
<dbReference type="InterPro" id="IPR001173">
    <property type="entry name" value="Glyco_trans_2-like"/>
</dbReference>
<dbReference type="GO" id="GO:0016740">
    <property type="term" value="F:transferase activity"/>
    <property type="evidence" value="ECO:0007669"/>
    <property type="project" value="UniProtKB-KW"/>
</dbReference>
<dbReference type="Gene3D" id="3.90.550.10">
    <property type="entry name" value="Spore Coat Polysaccharide Biosynthesis Protein SpsA, Chain A"/>
    <property type="match status" value="1"/>
</dbReference>
<dbReference type="AlphaFoldDB" id="I9L712"/>
<gene>
    <name evidence="2" type="ORF">FB4_1720</name>
</gene>
<evidence type="ECO:0000259" key="1">
    <source>
        <dbReference type="Pfam" id="PF00535"/>
    </source>
</evidence>
<dbReference type="OrthoDB" id="9813495at2"/>
<evidence type="ECO:0000313" key="3">
    <source>
        <dbReference type="Proteomes" id="UP000004324"/>
    </source>
</evidence>
<dbReference type="Proteomes" id="UP000004324">
    <property type="component" value="Unassembled WGS sequence"/>
</dbReference>
<dbReference type="PATRIC" id="fig|1149862.3.peg.4761"/>
<feature type="domain" description="Glycosyltransferase 2-like" evidence="1">
    <location>
        <begin position="7"/>
        <end position="191"/>
    </location>
</feature>
<evidence type="ECO:0000313" key="2">
    <source>
        <dbReference type="EMBL" id="EIW16031.1"/>
    </source>
</evidence>
<dbReference type="PANTHER" id="PTHR43179:SF10">
    <property type="entry name" value="GLYCOSYL TRANSFERASE"/>
    <property type="match status" value="1"/>
</dbReference>
<dbReference type="PANTHER" id="PTHR43179">
    <property type="entry name" value="RHAMNOSYLTRANSFERASE WBBL"/>
    <property type="match status" value="1"/>
</dbReference>
<sequence length="259" mass="30977">MLDLLVSIVTYNNEDIIKKTIESILYYTNDISYKIIVFDNNSSDETLQMIKSIKSLNIVIIESDNNYGFGYGHNQIINNYDAKYYLIYNPDLRVKNNIIKELYDHMESYDEIGMITPKITYPSGKIQYLCKQHPTVFDLFVRRFLPKRIQRSFQGREDWFQMKYTGYNKEFTIPYATGCFMFYRGSVLKKINGFDENFFLHMEDADISRRTNQISKCVFYPYNSVEHLWARGSHKSLKQTFITIRSACYYFNKWGWKFY</sequence>
<dbReference type="EMBL" id="AKVJ01000076">
    <property type="protein sequence ID" value="EIW16031.1"/>
    <property type="molecule type" value="Genomic_DNA"/>
</dbReference>